<proteinExistence type="inferred from homology"/>
<dbReference type="InterPro" id="IPR051794">
    <property type="entry name" value="PG_Endopeptidase_C40"/>
</dbReference>
<feature type="region of interest" description="Disordered" evidence="5">
    <location>
        <begin position="1"/>
        <end position="100"/>
    </location>
</feature>
<dbReference type="InterPro" id="IPR002901">
    <property type="entry name" value="MGlyc_endo_b_GlcNAc-like_dom"/>
</dbReference>
<evidence type="ECO:0000256" key="5">
    <source>
        <dbReference type="SAM" id="MobiDB-lite"/>
    </source>
</evidence>
<evidence type="ECO:0000256" key="6">
    <source>
        <dbReference type="SAM" id="Phobius"/>
    </source>
</evidence>
<sequence>MGDLARHTDIAKAEKLTQTEGGAPSVARTGRTDAVSAGLVRKADAVADAEKKGASSGSRSVRDVLGRVISRAGGQESSDAGDQAAGNVSRQTGTALQSHANMRSKIAALAAGEMDEADETQGTQEAYAYVSDARNLARRSKVAKNPKPARNVTARKGSAKTAGAQSSKKGGRKGTASTAKEKKDSMQSRRTWIRAHAAQEKAAQAGAQAAAKGAGTKTFAAFASSALAPLSGVIAGIIVFVLAMMLVSQLVSALFGFWENESTKQAVAGLPPYITREIVITALECQEVYGHPAGCTLAQIICESGQGDHLSGLATQDNNLFGIKWAQSYGLAAEVSGHSSWQTGEEVDGRSFTIMAEFTSFKSCRDCIVFRSRVFLQNTRYSQNALIQEAMASCDSDKMAEGLKDAGYATSSSYVESLKTAMQTYNLYRFDGMSVAQFEALGESSDAIVAAAESQLGVPYVWGGTTPGVGLDCSGLTQYCYAQAGIAIPRQSEDQKAGGTTILLSEAQPGDILWRMGHVAIYLGGDSYIHEPQTGDVCKIATGIDYFTCAVRYR</sequence>
<dbReference type="PROSITE" id="PS51935">
    <property type="entry name" value="NLPC_P60"/>
    <property type="match status" value="1"/>
</dbReference>
<dbReference type="Pfam" id="PF01832">
    <property type="entry name" value="Glucosaminidase"/>
    <property type="match status" value="1"/>
</dbReference>
<name>A0A3N0BDZ5_9ACTN</name>
<feature type="compositionally biased region" description="Basic and acidic residues" evidence="5">
    <location>
        <begin position="1"/>
        <end position="17"/>
    </location>
</feature>
<keyword evidence="2" id="KW-0645">Protease</keyword>
<dbReference type="PANTHER" id="PTHR47359">
    <property type="entry name" value="PEPTIDOGLYCAN DL-ENDOPEPTIDASE CWLO"/>
    <property type="match status" value="1"/>
</dbReference>
<feature type="compositionally biased region" description="Basic and acidic residues" evidence="5">
    <location>
        <begin position="41"/>
        <end position="53"/>
    </location>
</feature>
<feature type="compositionally biased region" description="Polar residues" evidence="5">
    <location>
        <begin position="75"/>
        <end position="100"/>
    </location>
</feature>
<accession>A0A3N0BDZ5</accession>
<protein>
    <submittedName>
        <fullName evidence="8">Hydrolase Nlp/P60</fullName>
    </submittedName>
</protein>
<keyword evidence="6" id="KW-0812">Transmembrane</keyword>
<dbReference type="GO" id="GO:0004040">
    <property type="term" value="F:amidase activity"/>
    <property type="evidence" value="ECO:0007669"/>
    <property type="project" value="InterPro"/>
</dbReference>
<dbReference type="InterPro" id="IPR000064">
    <property type="entry name" value="NLP_P60_dom"/>
</dbReference>
<keyword evidence="6" id="KW-1133">Transmembrane helix</keyword>
<evidence type="ECO:0000259" key="7">
    <source>
        <dbReference type="PROSITE" id="PS51935"/>
    </source>
</evidence>
<evidence type="ECO:0000256" key="2">
    <source>
        <dbReference type="ARBA" id="ARBA00022670"/>
    </source>
</evidence>
<dbReference type="EMBL" id="QICD01000006">
    <property type="protein sequence ID" value="RNL46013.1"/>
    <property type="molecule type" value="Genomic_DNA"/>
</dbReference>
<dbReference type="GO" id="GO:0006508">
    <property type="term" value="P:proteolysis"/>
    <property type="evidence" value="ECO:0007669"/>
    <property type="project" value="UniProtKB-KW"/>
</dbReference>
<feature type="domain" description="NlpC/P60" evidence="7">
    <location>
        <begin position="442"/>
        <end position="554"/>
    </location>
</feature>
<dbReference type="SMART" id="SM00047">
    <property type="entry name" value="LYZ2"/>
    <property type="match status" value="1"/>
</dbReference>
<reference evidence="9" key="1">
    <citation type="submission" date="2018-05" db="EMBL/GenBank/DDBJ databases">
        <title>Genome Sequencing of selected type strains of the family Eggerthellaceae.</title>
        <authorList>
            <person name="Danylec N."/>
            <person name="Stoll D.A."/>
            <person name="Doetsch A."/>
            <person name="Huch M."/>
        </authorList>
    </citation>
    <scope>NUCLEOTIDE SEQUENCE [LARGE SCALE GENOMIC DNA]</scope>
    <source>
        <strain evidence="9">DSM 16106</strain>
    </source>
</reference>
<gene>
    <name evidence="8" type="ORF">DMP08_04705</name>
</gene>
<dbReference type="OrthoDB" id="9815778at2"/>
<evidence type="ECO:0000313" key="8">
    <source>
        <dbReference type="EMBL" id="RNL46013.1"/>
    </source>
</evidence>
<dbReference type="RefSeq" id="WP_123191818.1">
    <property type="nucleotide sequence ID" value="NZ_QICD01000006.1"/>
</dbReference>
<keyword evidence="6" id="KW-0472">Membrane</keyword>
<dbReference type="PANTHER" id="PTHR47359:SF3">
    <property type="entry name" value="NLP_P60 DOMAIN-CONTAINING PROTEIN-RELATED"/>
    <property type="match status" value="1"/>
</dbReference>
<keyword evidence="3 8" id="KW-0378">Hydrolase</keyword>
<keyword evidence="9" id="KW-1185">Reference proteome</keyword>
<evidence type="ECO:0000256" key="1">
    <source>
        <dbReference type="ARBA" id="ARBA00007074"/>
    </source>
</evidence>
<evidence type="ECO:0000256" key="3">
    <source>
        <dbReference type="ARBA" id="ARBA00022801"/>
    </source>
</evidence>
<dbReference type="Gene3D" id="3.90.1720.10">
    <property type="entry name" value="endopeptidase domain like (from Nostoc punctiforme)"/>
    <property type="match status" value="1"/>
</dbReference>
<feature type="transmembrane region" description="Helical" evidence="6">
    <location>
        <begin position="233"/>
        <end position="258"/>
    </location>
</feature>
<evidence type="ECO:0000256" key="4">
    <source>
        <dbReference type="ARBA" id="ARBA00022807"/>
    </source>
</evidence>
<evidence type="ECO:0000313" key="9">
    <source>
        <dbReference type="Proteomes" id="UP000278632"/>
    </source>
</evidence>
<dbReference type="InterPro" id="IPR038765">
    <property type="entry name" value="Papain-like_cys_pep_sf"/>
</dbReference>
<comment type="similarity">
    <text evidence="1">Belongs to the peptidase C40 family.</text>
</comment>
<keyword evidence="4" id="KW-0788">Thiol protease</keyword>
<feature type="region of interest" description="Disordered" evidence="5">
    <location>
        <begin position="138"/>
        <end position="189"/>
    </location>
</feature>
<dbReference type="AlphaFoldDB" id="A0A3N0BDZ5"/>
<dbReference type="Gene3D" id="1.10.530.10">
    <property type="match status" value="1"/>
</dbReference>
<organism evidence="8 9">
    <name type="scientific">Paraeggerthella hongkongensis</name>
    <dbReference type="NCBI Taxonomy" id="230658"/>
    <lineage>
        <taxon>Bacteria</taxon>
        <taxon>Bacillati</taxon>
        <taxon>Actinomycetota</taxon>
        <taxon>Coriobacteriia</taxon>
        <taxon>Eggerthellales</taxon>
        <taxon>Eggerthellaceae</taxon>
        <taxon>Paraeggerthella</taxon>
    </lineage>
</organism>
<dbReference type="GO" id="GO:0008234">
    <property type="term" value="F:cysteine-type peptidase activity"/>
    <property type="evidence" value="ECO:0007669"/>
    <property type="project" value="UniProtKB-KW"/>
</dbReference>
<dbReference type="Pfam" id="PF00877">
    <property type="entry name" value="NLPC_P60"/>
    <property type="match status" value="1"/>
</dbReference>
<comment type="caution">
    <text evidence="8">The sequence shown here is derived from an EMBL/GenBank/DDBJ whole genome shotgun (WGS) entry which is preliminary data.</text>
</comment>
<dbReference type="Proteomes" id="UP000278632">
    <property type="component" value="Unassembled WGS sequence"/>
</dbReference>
<dbReference type="SUPFAM" id="SSF54001">
    <property type="entry name" value="Cysteine proteinases"/>
    <property type="match status" value="1"/>
</dbReference>